<accession>A0A3S5AZ76</accession>
<keyword evidence="2" id="KW-1185">Reference proteome</keyword>
<dbReference type="AlphaFoldDB" id="A0A3S5AZ76"/>
<organism evidence="1 2">
    <name type="scientific">Protopolystoma xenopodis</name>
    <dbReference type="NCBI Taxonomy" id="117903"/>
    <lineage>
        <taxon>Eukaryota</taxon>
        <taxon>Metazoa</taxon>
        <taxon>Spiralia</taxon>
        <taxon>Lophotrochozoa</taxon>
        <taxon>Platyhelminthes</taxon>
        <taxon>Monogenea</taxon>
        <taxon>Polyopisthocotylea</taxon>
        <taxon>Polystomatidea</taxon>
        <taxon>Polystomatidae</taxon>
        <taxon>Protopolystoma</taxon>
    </lineage>
</organism>
<protein>
    <submittedName>
        <fullName evidence="1">Uncharacterized protein</fullName>
    </submittedName>
</protein>
<gene>
    <name evidence="1" type="ORF">PXEA_LOCUS34744</name>
</gene>
<comment type="caution">
    <text evidence="1">The sequence shown here is derived from an EMBL/GenBank/DDBJ whole genome shotgun (WGS) entry which is preliminary data.</text>
</comment>
<reference evidence="1" key="1">
    <citation type="submission" date="2018-11" db="EMBL/GenBank/DDBJ databases">
        <authorList>
            <consortium name="Pathogen Informatics"/>
        </authorList>
    </citation>
    <scope>NUCLEOTIDE SEQUENCE</scope>
</reference>
<evidence type="ECO:0000313" key="2">
    <source>
        <dbReference type="Proteomes" id="UP000784294"/>
    </source>
</evidence>
<sequence length="132" mass="14549">MASIRTRQLASVECLYPVLSVLLPWHLLCACNVSICRRFGIHFGPPGEWASRLPHIWCSSEVISVGRLHFACLMLATGRQEAACEAEVEEQVRVGNERPGPSKRRQLCEEARKLGLVTSAAGCCCGAEWLPD</sequence>
<proteinExistence type="predicted"/>
<evidence type="ECO:0000313" key="1">
    <source>
        <dbReference type="EMBL" id="VEL41304.1"/>
    </source>
</evidence>
<dbReference type="EMBL" id="CAAALY010268771">
    <property type="protein sequence ID" value="VEL41304.1"/>
    <property type="molecule type" value="Genomic_DNA"/>
</dbReference>
<dbReference type="PROSITE" id="PS51257">
    <property type="entry name" value="PROKAR_LIPOPROTEIN"/>
    <property type="match status" value="1"/>
</dbReference>
<dbReference type="Proteomes" id="UP000784294">
    <property type="component" value="Unassembled WGS sequence"/>
</dbReference>
<name>A0A3S5AZ76_9PLAT</name>